<evidence type="ECO:0000256" key="1">
    <source>
        <dbReference type="SAM" id="Coils"/>
    </source>
</evidence>
<keyword evidence="5" id="KW-1185">Reference proteome</keyword>
<dbReference type="InterPro" id="IPR003034">
    <property type="entry name" value="SAP_dom"/>
</dbReference>
<feature type="region of interest" description="Disordered" evidence="2">
    <location>
        <begin position="1"/>
        <end position="62"/>
    </location>
</feature>
<reference evidence="4 5" key="1">
    <citation type="submission" date="2023-07" db="EMBL/GenBank/DDBJ databases">
        <title>Sequencing the genomes of 1000 actinobacteria strains.</title>
        <authorList>
            <person name="Klenk H.-P."/>
        </authorList>
    </citation>
    <scope>NUCLEOTIDE SEQUENCE [LARGE SCALE GENOMIC DNA]</scope>
    <source>
        <strain evidence="4 5">DSM 45805</strain>
    </source>
</reference>
<evidence type="ECO:0000259" key="3">
    <source>
        <dbReference type="PROSITE" id="PS50800"/>
    </source>
</evidence>
<dbReference type="Pfam" id="PF02037">
    <property type="entry name" value="SAP"/>
    <property type="match status" value="1"/>
</dbReference>
<gene>
    <name evidence="4" type="ORF">FB470_001946</name>
</gene>
<dbReference type="Gene3D" id="1.10.720.30">
    <property type="entry name" value="SAP domain"/>
    <property type="match status" value="1"/>
</dbReference>
<keyword evidence="1" id="KW-0175">Coiled coil</keyword>
<protein>
    <recommendedName>
        <fullName evidence="3">SAP domain-containing protein</fullName>
    </recommendedName>
</protein>
<evidence type="ECO:0000256" key="2">
    <source>
        <dbReference type="SAM" id="MobiDB-lite"/>
    </source>
</evidence>
<dbReference type="EMBL" id="JAUSUT010000001">
    <property type="protein sequence ID" value="MDQ0377952.1"/>
    <property type="molecule type" value="Genomic_DNA"/>
</dbReference>
<dbReference type="InterPro" id="IPR036361">
    <property type="entry name" value="SAP_dom_sf"/>
</dbReference>
<organism evidence="4 5">
    <name type="scientific">Amycolatopsis thermophila</name>
    <dbReference type="NCBI Taxonomy" id="206084"/>
    <lineage>
        <taxon>Bacteria</taxon>
        <taxon>Bacillati</taxon>
        <taxon>Actinomycetota</taxon>
        <taxon>Actinomycetes</taxon>
        <taxon>Pseudonocardiales</taxon>
        <taxon>Pseudonocardiaceae</taxon>
        <taxon>Amycolatopsis</taxon>
    </lineage>
</organism>
<evidence type="ECO:0000313" key="5">
    <source>
        <dbReference type="Proteomes" id="UP001229651"/>
    </source>
</evidence>
<feature type="compositionally biased region" description="Basic and acidic residues" evidence="2">
    <location>
        <begin position="48"/>
        <end position="62"/>
    </location>
</feature>
<feature type="compositionally biased region" description="Polar residues" evidence="2">
    <location>
        <begin position="30"/>
        <end position="42"/>
    </location>
</feature>
<name>A0ABU0ERP6_9PSEU</name>
<sequence>MLYRRHTQARQVEASKRGPEMDDGNVGYAETTQGLTPQGAQDNEQDPDGGKPAEDPRSKPELQEALKALGKPVSGNKDELVERLAEAEQEQAELQAQARELELDDSGTAEELRARIDAKLAE</sequence>
<dbReference type="SUPFAM" id="SSF68906">
    <property type="entry name" value="SAP domain"/>
    <property type="match status" value="1"/>
</dbReference>
<dbReference type="Proteomes" id="UP001229651">
    <property type="component" value="Unassembled WGS sequence"/>
</dbReference>
<feature type="coiled-coil region" evidence="1">
    <location>
        <begin position="77"/>
        <end position="104"/>
    </location>
</feature>
<accession>A0ABU0ERP6</accession>
<dbReference type="PROSITE" id="PS50800">
    <property type="entry name" value="SAP"/>
    <property type="match status" value="1"/>
</dbReference>
<proteinExistence type="predicted"/>
<comment type="caution">
    <text evidence="4">The sequence shown here is derived from an EMBL/GenBank/DDBJ whole genome shotgun (WGS) entry which is preliminary data.</text>
</comment>
<dbReference type="RefSeq" id="WP_306990566.1">
    <property type="nucleotide sequence ID" value="NZ_JAUSUT010000001.1"/>
</dbReference>
<feature type="domain" description="SAP" evidence="3">
    <location>
        <begin position="54"/>
        <end position="88"/>
    </location>
</feature>
<evidence type="ECO:0000313" key="4">
    <source>
        <dbReference type="EMBL" id="MDQ0377952.1"/>
    </source>
</evidence>